<dbReference type="PANTHER" id="PTHR19446">
    <property type="entry name" value="REVERSE TRANSCRIPTASES"/>
    <property type="match status" value="1"/>
</dbReference>
<dbReference type="InterPro" id="IPR012337">
    <property type="entry name" value="RNaseH-like_sf"/>
</dbReference>
<evidence type="ECO:0000313" key="2">
    <source>
        <dbReference type="EMBL" id="UYV85008.1"/>
    </source>
</evidence>
<dbReference type="SUPFAM" id="SSF53098">
    <property type="entry name" value="Ribonuclease H-like"/>
    <property type="match status" value="1"/>
</dbReference>
<dbReference type="EMBL" id="CP092886">
    <property type="protein sequence ID" value="UYV85008.1"/>
    <property type="molecule type" value="Genomic_DNA"/>
</dbReference>
<evidence type="ECO:0000313" key="3">
    <source>
        <dbReference type="Proteomes" id="UP001235939"/>
    </source>
</evidence>
<dbReference type="SUPFAM" id="SSF56672">
    <property type="entry name" value="DNA/RNA polymerases"/>
    <property type="match status" value="1"/>
</dbReference>
<dbReference type="Proteomes" id="UP001235939">
    <property type="component" value="Chromosome X"/>
</dbReference>
<evidence type="ECO:0000259" key="1">
    <source>
        <dbReference type="PROSITE" id="PS50878"/>
    </source>
</evidence>
<dbReference type="InterPro" id="IPR000477">
    <property type="entry name" value="RT_dom"/>
</dbReference>
<keyword evidence="3" id="KW-1185">Reference proteome</keyword>
<dbReference type="Gene3D" id="3.30.420.10">
    <property type="entry name" value="Ribonuclease H-like superfamily/Ribonuclease H"/>
    <property type="match status" value="1"/>
</dbReference>
<feature type="domain" description="Reverse transcriptase" evidence="1">
    <location>
        <begin position="1"/>
        <end position="167"/>
    </location>
</feature>
<proteinExistence type="predicted"/>
<feature type="domain" description="Reverse transcriptase" evidence="1">
    <location>
        <begin position="488"/>
        <end position="756"/>
    </location>
</feature>
<dbReference type="PROSITE" id="PS50878">
    <property type="entry name" value="RT_POL"/>
    <property type="match status" value="2"/>
</dbReference>
<sequence length="947" mass="109063">MGLNKGAWVLFVALDIDGVFNSMSWNKLMRNLMDMGCPDNLCSLVRDFLRDRRISLSFGGRKLERNCARGCPRGFCCGPILWNILVNTVFQEELPEGARLVLYADDQFLIIEAASRAKAEKAWWRRNRDQKVTTTLERVQRTAALRITGGYRTTSSEALLVLAGLIPLGLKLEEETIRQKIWENREDALGLEEGALESKRDPRKPLQWLPKWNWSPGGPTGIGTEVFTDGSKSGTNTGAGVVIFTNGELIFQESLTLRVDELVFSAELVAIREALRVCAEKNFGPDRLYSDCMSALVAINLEKGQLAHQIIQELEMMTRAPELPRFRRHSLIEVLRQFSSFPGVIENIKKSFSLPILLKFDIIRPWIPSGPGVLFRIFKSLRSKNRNLGLPLIDNLPDHLKTDKIKSLMNDLFQDDIGGLDKDDHILIRNYTPKYKNKSSVYIESKEIEETILKTNIKKAPGPDYISNNRIRQAKIKIIPILHKLFNKCIEMGYYPDEWKKSFLKIIPKPGKTNYEINKSYRPISLTSNLSKTFENIIKNKLSNYYLENNLMSSRQHGFMKSRSTITGMDKIIETILKHKQKELTSLIAIDIAGAFDNAWWPAIIKRMDNDDVPSDLIRIIKSYLNNEREVKFTYESETFYKKLTKGCPQGGPLSPLLWNILLNDLLINFDSMNADIICYADDVTIICWNKTIEGLKTASEYTLNYVIQWCNRNKLTISTEKTNMLYLHNKQKIPIKVNNNIIMPVKQVKILGMKFSNHKWKNEVNFTPHVNDILCKAGRMKNLLCSLSGNMWGLDTQKRLTLFKTIIRPVLTYGSEIWFKYLNNRCKQKLNSMQYQIILWAVRAYKTTSSNCVHSLAKIPLLTDYIESRIIKFDLAQLSIEDLITYEPMRQVNNDINRKPLANRRHIRLRECFKHDVELELGRKDAVNCECRHQAKLGNRCSNYPR</sequence>
<name>A0ABY6LV35_9ARAC</name>
<accession>A0ABY6LV35</accession>
<dbReference type="InterPro" id="IPR036397">
    <property type="entry name" value="RNaseH_sf"/>
</dbReference>
<gene>
    <name evidence="2" type="ORF">LAZ67_X004237</name>
</gene>
<organism evidence="2 3">
    <name type="scientific">Cordylochernes scorpioides</name>
    <dbReference type="NCBI Taxonomy" id="51811"/>
    <lineage>
        <taxon>Eukaryota</taxon>
        <taxon>Metazoa</taxon>
        <taxon>Ecdysozoa</taxon>
        <taxon>Arthropoda</taxon>
        <taxon>Chelicerata</taxon>
        <taxon>Arachnida</taxon>
        <taxon>Pseudoscorpiones</taxon>
        <taxon>Cheliferoidea</taxon>
        <taxon>Chernetidae</taxon>
        <taxon>Cordylochernes</taxon>
    </lineage>
</organism>
<feature type="non-terminal residue" evidence="2">
    <location>
        <position position="947"/>
    </location>
</feature>
<dbReference type="Pfam" id="PF00078">
    <property type="entry name" value="RVT_1"/>
    <property type="match status" value="2"/>
</dbReference>
<protein>
    <recommendedName>
        <fullName evidence="1">Reverse transcriptase domain-containing protein</fullName>
    </recommendedName>
</protein>
<reference evidence="2 3" key="1">
    <citation type="submission" date="2022-03" db="EMBL/GenBank/DDBJ databases">
        <title>A chromosomal length assembly of Cordylochernes scorpioides.</title>
        <authorList>
            <person name="Zeh D."/>
            <person name="Zeh J."/>
        </authorList>
    </citation>
    <scope>NUCLEOTIDE SEQUENCE [LARGE SCALE GENOMIC DNA]</scope>
    <source>
        <strain evidence="2">IN4F17</strain>
        <tissue evidence="2">Whole Body</tissue>
    </source>
</reference>
<dbReference type="InterPro" id="IPR043502">
    <property type="entry name" value="DNA/RNA_pol_sf"/>
</dbReference>
<dbReference type="CDD" id="cd01650">
    <property type="entry name" value="RT_nLTR_like"/>
    <property type="match status" value="1"/>
</dbReference>